<protein>
    <submittedName>
        <fullName evidence="12">Peptidase M16-like protein</fullName>
    </submittedName>
</protein>
<evidence type="ECO:0000256" key="8">
    <source>
        <dbReference type="RuleBase" id="RU004447"/>
    </source>
</evidence>
<comment type="cofactor">
    <cofactor evidence="1">
        <name>Zn(2+)</name>
        <dbReference type="ChEBI" id="CHEBI:29105"/>
    </cofactor>
</comment>
<comment type="caution">
    <text evidence="12">The sequence shown here is derived from an EMBL/GenBank/DDBJ whole genome shotgun (WGS) entry which is preliminary data.</text>
</comment>
<keyword evidence="3" id="KW-0645">Protease</keyword>
<keyword evidence="13" id="KW-1185">Reference proteome</keyword>
<dbReference type="InterPro" id="IPR050626">
    <property type="entry name" value="Peptidase_M16"/>
</dbReference>
<keyword evidence="6" id="KW-0862">Zinc</keyword>
<comment type="similarity">
    <text evidence="2 8">Belongs to the peptidase M16 family.</text>
</comment>
<evidence type="ECO:0000256" key="4">
    <source>
        <dbReference type="ARBA" id="ARBA00022723"/>
    </source>
</evidence>
<dbReference type="Gene3D" id="3.30.830.10">
    <property type="entry name" value="Metalloenzyme, LuxS/M16 peptidase-like"/>
    <property type="match status" value="2"/>
</dbReference>
<feature type="domain" description="Peptidase M16 C-terminal" evidence="11">
    <location>
        <begin position="188"/>
        <end position="369"/>
    </location>
</feature>
<dbReference type="InterPro" id="IPR011249">
    <property type="entry name" value="Metalloenz_LuxS/M16"/>
</dbReference>
<keyword evidence="9" id="KW-0732">Signal</keyword>
<keyword evidence="4" id="KW-0479">Metal-binding</keyword>
<dbReference type="MEROPS" id="M16.019"/>
<evidence type="ECO:0000313" key="13">
    <source>
        <dbReference type="Proteomes" id="UP000054262"/>
    </source>
</evidence>
<evidence type="ECO:0000256" key="9">
    <source>
        <dbReference type="SAM" id="SignalP"/>
    </source>
</evidence>
<feature type="signal peptide" evidence="9">
    <location>
        <begin position="1"/>
        <end position="19"/>
    </location>
</feature>
<evidence type="ECO:0000256" key="5">
    <source>
        <dbReference type="ARBA" id="ARBA00022801"/>
    </source>
</evidence>
<dbReference type="EMBL" id="AAUX01000001">
    <property type="protein sequence ID" value="EAV46947.1"/>
    <property type="molecule type" value="Genomic_DNA"/>
</dbReference>
<dbReference type="Pfam" id="PF00675">
    <property type="entry name" value="Peptidase_M16"/>
    <property type="match status" value="1"/>
</dbReference>
<evidence type="ECO:0000256" key="3">
    <source>
        <dbReference type="ARBA" id="ARBA00022670"/>
    </source>
</evidence>
<evidence type="ECO:0000259" key="10">
    <source>
        <dbReference type="Pfam" id="PF00675"/>
    </source>
</evidence>
<evidence type="ECO:0000256" key="1">
    <source>
        <dbReference type="ARBA" id="ARBA00001947"/>
    </source>
</evidence>
<feature type="chain" id="PRO_5002628058" evidence="9">
    <location>
        <begin position="20"/>
        <end position="453"/>
    </location>
</feature>
<accession>A0P5Y7</accession>
<sequence length="453" mass="50891">MQLFKLLFLFILTPSVVSAEVHEATLNNGMKIFVKEDTRSPVVVSQVWYRAGSIDEVNGKTGIAHVLEHMMFKGTKTSRPGEFSEIIAAAGGRENAFTGADYTCYFQQLEKSQLPVALKMEADRMQNLIITEEEFNKEINVVMEERRWRTDDKPTSKANELMQSLAFVSHPYGRPIVGWMDDLENMHYSDAQEWYNDWYAPNNAILVVAGDVSSTDVFKLAKKYFGNIPSRKIKERKPQIEAKQKGVRRAELKAPSKLSYIQMGYKVPALDKNLDKDSTEIYALEVLAGILSNTSTSRLNQNVVNNAGFAVSASASYAMLTRGGLSLFELYATPSEGVSVEKVEKALKDELAKIVENGVTEDELSRIKTGVIAGDVYQKDSVFYQGMQIGQLETMGYSYKLMDQYTNKIKKVTSEQIQMVAKKYLVDEALTLVTLDPQPLDPNYKPQGKPHVH</sequence>
<dbReference type="InterPro" id="IPR001431">
    <property type="entry name" value="Pept_M16_Zn_BS"/>
</dbReference>
<dbReference type="PROSITE" id="PS00143">
    <property type="entry name" value="INSULINASE"/>
    <property type="match status" value="1"/>
</dbReference>
<dbReference type="Pfam" id="PF05193">
    <property type="entry name" value="Peptidase_M16_C"/>
    <property type="match status" value="1"/>
</dbReference>
<dbReference type="GO" id="GO:0046872">
    <property type="term" value="F:metal ion binding"/>
    <property type="evidence" value="ECO:0007669"/>
    <property type="project" value="UniProtKB-KW"/>
</dbReference>
<dbReference type="GO" id="GO:0004222">
    <property type="term" value="F:metalloendopeptidase activity"/>
    <property type="evidence" value="ECO:0007669"/>
    <property type="project" value="InterPro"/>
</dbReference>
<feature type="domain" description="Peptidase M16 N-terminal" evidence="10">
    <location>
        <begin position="34"/>
        <end position="177"/>
    </location>
</feature>
<dbReference type="PANTHER" id="PTHR43690:SF17">
    <property type="entry name" value="PROTEIN YHJJ"/>
    <property type="match status" value="1"/>
</dbReference>
<proteinExistence type="inferred from homology"/>
<evidence type="ECO:0000313" key="12">
    <source>
        <dbReference type="EMBL" id="EAV46947.1"/>
    </source>
</evidence>
<dbReference type="PANTHER" id="PTHR43690">
    <property type="entry name" value="NARDILYSIN"/>
    <property type="match status" value="1"/>
</dbReference>
<evidence type="ECO:0000256" key="6">
    <source>
        <dbReference type="ARBA" id="ARBA00022833"/>
    </source>
</evidence>
<dbReference type="AlphaFoldDB" id="A0P5Y7"/>
<organism evidence="12 13">
    <name type="scientific">Methylophilales bacterium HTCC2181</name>
    <dbReference type="NCBI Taxonomy" id="383631"/>
    <lineage>
        <taxon>Bacteria</taxon>
        <taxon>Pseudomonadati</taxon>
        <taxon>Pseudomonadota</taxon>
        <taxon>Betaproteobacteria</taxon>
        <taxon>Nitrosomonadales</taxon>
        <taxon>OM43 clade</taxon>
    </lineage>
</organism>
<name>A0P5Y7_9PROT</name>
<keyword evidence="7" id="KW-0482">Metalloprotease</keyword>
<dbReference type="GO" id="GO:0006508">
    <property type="term" value="P:proteolysis"/>
    <property type="evidence" value="ECO:0007669"/>
    <property type="project" value="UniProtKB-KW"/>
</dbReference>
<gene>
    <name evidence="12" type="ORF">MB2181_02700</name>
</gene>
<dbReference type="Proteomes" id="UP000054262">
    <property type="component" value="Unassembled WGS sequence"/>
</dbReference>
<keyword evidence="5" id="KW-0378">Hydrolase</keyword>
<dbReference type="InterPro" id="IPR007863">
    <property type="entry name" value="Peptidase_M16_C"/>
</dbReference>
<evidence type="ECO:0000256" key="7">
    <source>
        <dbReference type="ARBA" id="ARBA00023049"/>
    </source>
</evidence>
<dbReference type="InterPro" id="IPR011765">
    <property type="entry name" value="Pept_M16_N"/>
</dbReference>
<evidence type="ECO:0000259" key="11">
    <source>
        <dbReference type="Pfam" id="PF05193"/>
    </source>
</evidence>
<evidence type="ECO:0000256" key="2">
    <source>
        <dbReference type="ARBA" id="ARBA00007261"/>
    </source>
</evidence>
<dbReference type="SUPFAM" id="SSF63411">
    <property type="entry name" value="LuxS/MPP-like metallohydrolase"/>
    <property type="match status" value="2"/>
</dbReference>
<reference evidence="12 13" key="1">
    <citation type="submission" date="2006-11" db="EMBL/GenBank/DDBJ databases">
        <authorList>
            <person name="Giovannoni S."/>
            <person name="Vergin K."/>
            <person name="Ferriera S."/>
            <person name="Johnson J."/>
            <person name="Kravitz S."/>
            <person name="Beeson K."/>
            <person name="Sutton G."/>
            <person name="Rogers Y.-H."/>
            <person name="Friedman R."/>
            <person name="Frazier M."/>
            <person name="Venter J.C."/>
        </authorList>
    </citation>
    <scope>NUCLEOTIDE SEQUENCE [LARGE SCALE GENOMIC DNA]</scope>
    <source>
        <strain evidence="12 13">HTCC2181</strain>
    </source>
</reference>